<evidence type="ECO:0000256" key="1">
    <source>
        <dbReference type="SAM" id="SignalP"/>
    </source>
</evidence>
<keyword evidence="3" id="KW-1185">Reference proteome</keyword>
<name>A0ABP1S556_9HEXA</name>
<feature type="chain" id="PRO_5047357105" evidence="1">
    <location>
        <begin position="21"/>
        <end position="148"/>
    </location>
</feature>
<accession>A0ABP1S556</accession>
<keyword evidence="1" id="KW-0732">Signal</keyword>
<sequence>MSSIVILFFVLMSILASGDAGGYTNFHCPTNGNGTVRLGCVQDCQQQHGADTGVCGDVSTGDHNCYCDGRSGRVLQRSNLQCMEMNDGFRNLCTFDCVCNHGADGGHCMWDLGVCYCENWGRNPKNVGCPAKNGDEWVAIAQKLTKPK</sequence>
<comment type="caution">
    <text evidence="2">The sequence shown here is derived from an EMBL/GenBank/DDBJ whole genome shotgun (WGS) entry which is preliminary data.</text>
</comment>
<protein>
    <submittedName>
        <fullName evidence="2">Uncharacterized protein</fullName>
    </submittedName>
</protein>
<evidence type="ECO:0000313" key="3">
    <source>
        <dbReference type="Proteomes" id="UP001642540"/>
    </source>
</evidence>
<proteinExistence type="predicted"/>
<evidence type="ECO:0000313" key="2">
    <source>
        <dbReference type="EMBL" id="CAL8143765.1"/>
    </source>
</evidence>
<organism evidence="2 3">
    <name type="scientific">Orchesella dallaii</name>
    <dbReference type="NCBI Taxonomy" id="48710"/>
    <lineage>
        <taxon>Eukaryota</taxon>
        <taxon>Metazoa</taxon>
        <taxon>Ecdysozoa</taxon>
        <taxon>Arthropoda</taxon>
        <taxon>Hexapoda</taxon>
        <taxon>Collembola</taxon>
        <taxon>Entomobryomorpha</taxon>
        <taxon>Entomobryoidea</taxon>
        <taxon>Orchesellidae</taxon>
        <taxon>Orchesellinae</taxon>
        <taxon>Orchesella</taxon>
    </lineage>
</organism>
<dbReference type="Proteomes" id="UP001642540">
    <property type="component" value="Unassembled WGS sequence"/>
</dbReference>
<reference evidence="2 3" key="1">
    <citation type="submission" date="2024-08" db="EMBL/GenBank/DDBJ databases">
        <authorList>
            <person name="Cucini C."/>
            <person name="Frati F."/>
        </authorList>
    </citation>
    <scope>NUCLEOTIDE SEQUENCE [LARGE SCALE GENOMIC DNA]</scope>
</reference>
<gene>
    <name evidence="2" type="ORF">ODALV1_LOCUS29877</name>
</gene>
<feature type="signal peptide" evidence="1">
    <location>
        <begin position="1"/>
        <end position="20"/>
    </location>
</feature>
<dbReference type="EMBL" id="CAXLJM020000160">
    <property type="protein sequence ID" value="CAL8143765.1"/>
    <property type="molecule type" value="Genomic_DNA"/>
</dbReference>